<protein>
    <submittedName>
        <fullName evidence="1">Cytidylate kinase-like family protein</fullName>
    </submittedName>
</protein>
<reference evidence="1" key="1">
    <citation type="journal article" date="2021" name="PeerJ">
        <title>Extensive microbial diversity within the chicken gut microbiome revealed by metagenomics and culture.</title>
        <authorList>
            <person name="Gilroy R."/>
            <person name="Ravi A."/>
            <person name="Getino M."/>
            <person name="Pursley I."/>
            <person name="Horton D.L."/>
            <person name="Alikhan N.F."/>
            <person name="Baker D."/>
            <person name="Gharbi K."/>
            <person name="Hall N."/>
            <person name="Watson M."/>
            <person name="Adriaenssens E.M."/>
            <person name="Foster-Nyarko E."/>
            <person name="Jarju S."/>
            <person name="Secka A."/>
            <person name="Antonio M."/>
            <person name="Oren A."/>
            <person name="Chaudhuri R.R."/>
            <person name="La Ragione R."/>
            <person name="Hildebrand F."/>
            <person name="Pallen M.J."/>
        </authorList>
    </citation>
    <scope>NUCLEOTIDE SEQUENCE</scope>
    <source>
        <strain evidence="1">ChiSxjej3B15-24422</strain>
    </source>
</reference>
<evidence type="ECO:0000313" key="1">
    <source>
        <dbReference type="EMBL" id="HIY59424.1"/>
    </source>
</evidence>
<evidence type="ECO:0000313" key="2">
    <source>
        <dbReference type="Proteomes" id="UP000824007"/>
    </source>
</evidence>
<dbReference type="Pfam" id="PF13189">
    <property type="entry name" value="Cytidylate_kin2"/>
    <property type="match status" value="1"/>
</dbReference>
<proteinExistence type="predicted"/>
<comment type="caution">
    <text evidence="1">The sequence shown here is derived from an EMBL/GenBank/DDBJ whole genome shotgun (WGS) entry which is preliminary data.</text>
</comment>
<dbReference type="Proteomes" id="UP000824007">
    <property type="component" value="Unassembled WGS sequence"/>
</dbReference>
<sequence>MANTIITISREFGSGGHEIGKQAAERLGIECYDSRLIRMASEKSCISEKYLKDVDEKRANPWLYTVPSDYADEMTGFGLPLNDMLFNVQSQIIRQLAHQESCIIIGRCADFVLADYPGVTSFFIHAEWADRVARIMERQNLKEREAESLIRKMDKQRALYYNFFSDKKWGRPESFDIMVNSSRVGMEGCVRMICSFFDKK</sequence>
<dbReference type="InterPro" id="IPR027417">
    <property type="entry name" value="P-loop_NTPase"/>
</dbReference>
<dbReference type="GO" id="GO:0016301">
    <property type="term" value="F:kinase activity"/>
    <property type="evidence" value="ECO:0007669"/>
    <property type="project" value="UniProtKB-KW"/>
</dbReference>
<keyword evidence="1" id="KW-0418">Kinase</keyword>
<name>A0A9D2C627_9FIRM</name>
<organism evidence="1 2">
    <name type="scientific">Candidatus Eisenbergiella pullistercoris</name>
    <dbReference type="NCBI Taxonomy" id="2838555"/>
    <lineage>
        <taxon>Bacteria</taxon>
        <taxon>Bacillati</taxon>
        <taxon>Bacillota</taxon>
        <taxon>Clostridia</taxon>
        <taxon>Lachnospirales</taxon>
        <taxon>Lachnospiraceae</taxon>
        <taxon>Eisenbergiella</taxon>
    </lineage>
</organism>
<reference evidence="1" key="2">
    <citation type="submission" date="2021-04" db="EMBL/GenBank/DDBJ databases">
        <authorList>
            <person name="Gilroy R."/>
        </authorList>
    </citation>
    <scope>NUCLEOTIDE SEQUENCE</scope>
    <source>
        <strain evidence="1">ChiSxjej3B15-24422</strain>
    </source>
</reference>
<dbReference type="SUPFAM" id="SSF52540">
    <property type="entry name" value="P-loop containing nucleoside triphosphate hydrolases"/>
    <property type="match status" value="1"/>
</dbReference>
<dbReference type="Gene3D" id="3.40.50.300">
    <property type="entry name" value="P-loop containing nucleotide triphosphate hydrolases"/>
    <property type="match status" value="1"/>
</dbReference>
<dbReference type="AlphaFoldDB" id="A0A9D2C627"/>
<accession>A0A9D2C627</accession>
<gene>
    <name evidence="1" type="ORF">H9831_01890</name>
</gene>
<dbReference type="EMBL" id="DXDD01000023">
    <property type="protein sequence ID" value="HIY59424.1"/>
    <property type="molecule type" value="Genomic_DNA"/>
</dbReference>
<keyword evidence="1" id="KW-0808">Transferase</keyword>